<accession>A0A8S1MCU0</accession>
<dbReference type="EMBL" id="CAJJDM010000054">
    <property type="protein sequence ID" value="CAD8075465.1"/>
    <property type="molecule type" value="Genomic_DNA"/>
</dbReference>
<name>A0A8S1MCU0_PARPR</name>
<dbReference type="OMA" id="TNMEVKW"/>
<evidence type="ECO:0000313" key="1">
    <source>
        <dbReference type="EMBL" id="CAD8075465.1"/>
    </source>
</evidence>
<keyword evidence="2" id="KW-1185">Reference proteome</keyword>
<proteinExistence type="predicted"/>
<reference evidence="1" key="1">
    <citation type="submission" date="2021-01" db="EMBL/GenBank/DDBJ databases">
        <authorList>
            <consortium name="Genoscope - CEA"/>
            <person name="William W."/>
        </authorList>
    </citation>
    <scope>NUCLEOTIDE SEQUENCE</scope>
</reference>
<evidence type="ECO:0000313" key="2">
    <source>
        <dbReference type="Proteomes" id="UP000688137"/>
    </source>
</evidence>
<protein>
    <submittedName>
        <fullName evidence="1">Uncharacterized protein</fullName>
    </submittedName>
</protein>
<dbReference type="Proteomes" id="UP000688137">
    <property type="component" value="Unassembled WGS sequence"/>
</dbReference>
<comment type="caution">
    <text evidence="1">The sequence shown here is derived from an EMBL/GenBank/DDBJ whole genome shotgun (WGS) entry which is preliminary data.</text>
</comment>
<sequence length="73" mass="8933">MNSKNHSQAYSQVYSEEQDEQVLSLTNMEIKWLNLLKRISRDDLEVLRRKFEKQRQQLLDIKKKDENHNIEQM</sequence>
<organism evidence="1 2">
    <name type="scientific">Paramecium primaurelia</name>
    <dbReference type="NCBI Taxonomy" id="5886"/>
    <lineage>
        <taxon>Eukaryota</taxon>
        <taxon>Sar</taxon>
        <taxon>Alveolata</taxon>
        <taxon>Ciliophora</taxon>
        <taxon>Intramacronucleata</taxon>
        <taxon>Oligohymenophorea</taxon>
        <taxon>Peniculida</taxon>
        <taxon>Parameciidae</taxon>
        <taxon>Paramecium</taxon>
    </lineage>
</organism>
<gene>
    <name evidence="1" type="ORF">PPRIM_AZ9-3.1.T0540219</name>
</gene>
<dbReference type="AlphaFoldDB" id="A0A8S1MCU0"/>